<feature type="region of interest" description="Disordered" evidence="1">
    <location>
        <begin position="96"/>
        <end position="115"/>
    </location>
</feature>
<dbReference type="Proteomes" id="UP000030854">
    <property type="component" value="Unassembled WGS sequence"/>
</dbReference>
<dbReference type="EMBL" id="JNVN01001030">
    <property type="protein sequence ID" value="KHJ34138.1"/>
    <property type="molecule type" value="Genomic_DNA"/>
</dbReference>
<evidence type="ECO:0000313" key="3">
    <source>
        <dbReference type="Proteomes" id="UP000030854"/>
    </source>
</evidence>
<evidence type="ECO:0000313" key="2">
    <source>
        <dbReference type="EMBL" id="KHJ34138.1"/>
    </source>
</evidence>
<reference evidence="2 3" key="1">
    <citation type="journal article" date="2014" name="BMC Genomics">
        <title>Adaptive genomic structural variation in the grape powdery mildew pathogen, Erysiphe necator.</title>
        <authorList>
            <person name="Jones L."/>
            <person name="Riaz S."/>
            <person name="Morales-Cruz A."/>
            <person name="Amrine K.C."/>
            <person name="McGuire B."/>
            <person name="Gubler W.D."/>
            <person name="Walker M.A."/>
            <person name="Cantu D."/>
        </authorList>
    </citation>
    <scope>NUCLEOTIDE SEQUENCE [LARGE SCALE GENOMIC DNA]</scope>
    <source>
        <strain evidence="3">c</strain>
    </source>
</reference>
<dbReference type="HOGENOM" id="CLU_998177_0_0_1"/>
<gene>
    <name evidence="2" type="ORF">EV44_g4495</name>
</gene>
<accession>A0A0B1P798</accession>
<feature type="compositionally biased region" description="Basic and acidic residues" evidence="1">
    <location>
        <begin position="106"/>
        <end position="115"/>
    </location>
</feature>
<name>A0A0B1P798_UNCNE</name>
<feature type="compositionally biased region" description="Basic and acidic residues" evidence="1">
    <location>
        <begin position="261"/>
        <end position="271"/>
    </location>
</feature>
<feature type="region of interest" description="Disordered" evidence="1">
    <location>
        <begin position="234"/>
        <end position="279"/>
    </location>
</feature>
<evidence type="ECO:0000256" key="1">
    <source>
        <dbReference type="SAM" id="MobiDB-lite"/>
    </source>
</evidence>
<proteinExistence type="predicted"/>
<dbReference type="AlphaFoldDB" id="A0A0B1P798"/>
<sequence length="279" mass="31767">MTQDPSSKLKKQSQEDFEAVSNQISLILAQRHSLIKSWTASISDSAPPEKTSEELDAEDAALLHSQPFYLGLGAPIPAQFQLSEIERNNRLLRARLSGSKSLKSKQTRDGDEKSRYLKKLHKEIDNSSDEELGRSSVGKAKKMKYNKTLEDSDSMLLKKKKNLKIDEISCNELNKENKSLIQSFSDNLSIKTKSELENMNKFSPSGVSGDNNLENNIQENNIQLDEQKATINLEPNLDIPNSETKKKMRKKEKRKRQKLRIKVENKSKKLSTENQTTFQ</sequence>
<organism evidence="2 3">
    <name type="scientific">Uncinula necator</name>
    <name type="common">Grape powdery mildew</name>
    <dbReference type="NCBI Taxonomy" id="52586"/>
    <lineage>
        <taxon>Eukaryota</taxon>
        <taxon>Fungi</taxon>
        <taxon>Dikarya</taxon>
        <taxon>Ascomycota</taxon>
        <taxon>Pezizomycotina</taxon>
        <taxon>Leotiomycetes</taxon>
        <taxon>Erysiphales</taxon>
        <taxon>Erysiphaceae</taxon>
        <taxon>Erysiphe</taxon>
    </lineage>
</organism>
<keyword evidence="3" id="KW-1185">Reference proteome</keyword>
<comment type="caution">
    <text evidence="2">The sequence shown here is derived from an EMBL/GenBank/DDBJ whole genome shotgun (WGS) entry which is preliminary data.</text>
</comment>
<feature type="compositionally biased region" description="Basic residues" evidence="1">
    <location>
        <begin position="246"/>
        <end position="260"/>
    </location>
</feature>
<protein>
    <submittedName>
        <fullName evidence="2">Uncharacterized protein</fullName>
    </submittedName>
</protein>